<dbReference type="PANTHER" id="PTHR18034:SF3">
    <property type="entry name" value="PRE-MRNA-SPLICING FACTOR CWC22 HOMOLOG"/>
    <property type="match status" value="1"/>
</dbReference>
<evidence type="ECO:0000313" key="3">
    <source>
        <dbReference type="Proteomes" id="UP000663823"/>
    </source>
</evidence>
<dbReference type="AlphaFoldDB" id="A0A819QJ19"/>
<gene>
    <name evidence="2" type="ORF">OTI717_LOCUS30389</name>
</gene>
<evidence type="ECO:0008006" key="4">
    <source>
        <dbReference type="Google" id="ProtNLM"/>
    </source>
</evidence>
<dbReference type="GO" id="GO:0000398">
    <property type="term" value="P:mRNA splicing, via spliceosome"/>
    <property type="evidence" value="ECO:0007669"/>
    <property type="project" value="TreeGrafter"/>
</dbReference>
<feature type="region of interest" description="Disordered" evidence="1">
    <location>
        <begin position="1"/>
        <end position="55"/>
    </location>
</feature>
<reference evidence="2" key="1">
    <citation type="submission" date="2021-02" db="EMBL/GenBank/DDBJ databases">
        <authorList>
            <person name="Nowell W R."/>
        </authorList>
    </citation>
    <scope>NUCLEOTIDE SEQUENCE</scope>
</reference>
<dbReference type="Proteomes" id="UP000663823">
    <property type="component" value="Unassembled WGS sequence"/>
</dbReference>
<feature type="region of interest" description="Disordered" evidence="1">
    <location>
        <begin position="215"/>
        <end position="273"/>
    </location>
</feature>
<dbReference type="InterPro" id="IPR050781">
    <property type="entry name" value="CWC22_splicing_factor"/>
</dbReference>
<evidence type="ECO:0000313" key="2">
    <source>
        <dbReference type="EMBL" id="CAF4026261.1"/>
    </source>
</evidence>
<dbReference type="GO" id="GO:0071013">
    <property type="term" value="C:catalytic step 2 spliceosome"/>
    <property type="evidence" value="ECO:0007669"/>
    <property type="project" value="TreeGrafter"/>
</dbReference>
<comment type="caution">
    <text evidence="2">The sequence shown here is derived from an EMBL/GenBank/DDBJ whole genome shotgun (WGS) entry which is preliminary data.</text>
</comment>
<accession>A0A819QJ19</accession>
<feature type="compositionally biased region" description="Polar residues" evidence="1">
    <location>
        <begin position="36"/>
        <end position="50"/>
    </location>
</feature>
<feature type="compositionally biased region" description="Low complexity" evidence="1">
    <location>
        <begin position="1"/>
        <end position="15"/>
    </location>
</feature>
<evidence type="ECO:0000256" key="1">
    <source>
        <dbReference type="SAM" id="MobiDB-lite"/>
    </source>
</evidence>
<dbReference type="SUPFAM" id="SSF48371">
    <property type="entry name" value="ARM repeat"/>
    <property type="match status" value="1"/>
</dbReference>
<proteinExistence type="predicted"/>
<dbReference type="PANTHER" id="PTHR18034">
    <property type="entry name" value="CELL CYCLE CONTROL PROTEIN CWF22-RELATED"/>
    <property type="match status" value="1"/>
</dbReference>
<organism evidence="2 3">
    <name type="scientific">Rotaria sordida</name>
    <dbReference type="NCBI Taxonomy" id="392033"/>
    <lineage>
        <taxon>Eukaryota</taxon>
        <taxon>Metazoa</taxon>
        <taxon>Spiralia</taxon>
        <taxon>Gnathifera</taxon>
        <taxon>Rotifera</taxon>
        <taxon>Eurotatoria</taxon>
        <taxon>Bdelloidea</taxon>
        <taxon>Philodinida</taxon>
        <taxon>Philodinidae</taxon>
        <taxon>Rotaria</taxon>
    </lineage>
</organism>
<dbReference type="InterPro" id="IPR016024">
    <property type="entry name" value="ARM-type_fold"/>
</dbReference>
<protein>
    <recommendedName>
        <fullName evidence="4">MIF4G domain-containing protein</fullName>
    </recommendedName>
</protein>
<name>A0A819QJ19_9BILA</name>
<feature type="non-terminal residue" evidence="2">
    <location>
        <position position="273"/>
    </location>
</feature>
<dbReference type="Gene3D" id="1.25.40.180">
    <property type="match status" value="2"/>
</dbReference>
<sequence length="273" mass="30326">MSKSQATCVCSQSSSSRHRSPSESSRRKKSCKQPRRTSIPSPLQLTSTKSPRADGLYKPPAKLHLVQTSLTDSSTIEYQRLEWENLKKTIIGRLNKVNTSNLPLIISELFQYNIVRGRGLFARGIIEAQIASPFYTPVSAALVSVINSKIPQIGDLLHAIAVLEMLVSLLRNPSDDSVELAIELIKECGQKLSQGYPRILDSFFSTLKNLLHESSLDKPNPPIPSGLDLVDEDDQYKHTISLHDPGELEPMLDESSSSSSNSDEEEKQDDRIQ</sequence>
<dbReference type="GO" id="GO:0003723">
    <property type="term" value="F:RNA binding"/>
    <property type="evidence" value="ECO:0007669"/>
    <property type="project" value="TreeGrafter"/>
</dbReference>
<feature type="compositionally biased region" description="Basic residues" evidence="1">
    <location>
        <begin position="26"/>
        <end position="35"/>
    </location>
</feature>
<dbReference type="EMBL" id="CAJOAX010008132">
    <property type="protein sequence ID" value="CAF4026261.1"/>
    <property type="molecule type" value="Genomic_DNA"/>
</dbReference>